<dbReference type="OMA" id="CYWELEV"/>
<name>A0A7M4EQX1_CROPO</name>
<organism evidence="2 3">
    <name type="scientific">Crocodylus porosus</name>
    <name type="common">Saltwater crocodile</name>
    <name type="synonym">Estuarine crocodile</name>
    <dbReference type="NCBI Taxonomy" id="8502"/>
    <lineage>
        <taxon>Eukaryota</taxon>
        <taxon>Metazoa</taxon>
        <taxon>Chordata</taxon>
        <taxon>Craniata</taxon>
        <taxon>Vertebrata</taxon>
        <taxon>Euteleostomi</taxon>
        <taxon>Archelosauria</taxon>
        <taxon>Archosauria</taxon>
        <taxon>Crocodylia</taxon>
        <taxon>Longirostres</taxon>
        <taxon>Crocodylidae</taxon>
        <taxon>Crocodylus</taxon>
    </lineage>
</organism>
<accession>A0A7M4EQX1</accession>
<dbReference type="Ensembl" id="ENSCPRT00005015825.1">
    <property type="protein sequence ID" value="ENSCPRP00005013474.1"/>
    <property type="gene ID" value="ENSCPRG00005009529.1"/>
</dbReference>
<dbReference type="Pfam" id="PF13765">
    <property type="entry name" value="PRY"/>
    <property type="match status" value="1"/>
</dbReference>
<dbReference type="InterPro" id="IPR050143">
    <property type="entry name" value="TRIM/RBCC"/>
</dbReference>
<sequence length="169" mass="18666">MPTERLLPWECAVSTLQGSADPVIAAAAQDLPDNPERFDTCPCLLGCKEFTSGRHYWEVEGVGVWAVGVARESVTRKGRLIRNPEAGIWAMELFCGQCKALTSPHFTLLSLPHVPRKVCIALDYEGGLVAFSHADNDDPIFTFPPASFTGEKIHPWFWVGERSLLILCP</sequence>
<protein>
    <recommendedName>
        <fullName evidence="1">B30.2/SPRY domain-containing protein</fullName>
    </recommendedName>
</protein>
<dbReference type="PRINTS" id="PR01407">
    <property type="entry name" value="BUTYPHLNCDUF"/>
</dbReference>
<dbReference type="InterPro" id="IPR003877">
    <property type="entry name" value="SPRY_dom"/>
</dbReference>
<dbReference type="InterPro" id="IPR006574">
    <property type="entry name" value="PRY"/>
</dbReference>
<dbReference type="Gene3D" id="2.60.120.920">
    <property type="match status" value="1"/>
</dbReference>
<dbReference type="AlphaFoldDB" id="A0A7M4EQX1"/>
<evidence type="ECO:0000259" key="1">
    <source>
        <dbReference type="PROSITE" id="PS50188"/>
    </source>
</evidence>
<reference evidence="2" key="2">
    <citation type="submission" date="2025-09" db="UniProtKB">
        <authorList>
            <consortium name="Ensembl"/>
        </authorList>
    </citation>
    <scope>IDENTIFICATION</scope>
</reference>
<dbReference type="CDD" id="cd12888">
    <property type="entry name" value="SPRY_PRY_TRIM7_like"/>
    <property type="match status" value="1"/>
</dbReference>
<dbReference type="InterPro" id="IPR001870">
    <property type="entry name" value="B30.2/SPRY"/>
</dbReference>
<dbReference type="InterPro" id="IPR013320">
    <property type="entry name" value="ConA-like_dom_sf"/>
</dbReference>
<dbReference type="GeneTree" id="ENSGT00940000153527"/>
<dbReference type="SUPFAM" id="SSF49899">
    <property type="entry name" value="Concanavalin A-like lectins/glucanases"/>
    <property type="match status" value="1"/>
</dbReference>
<keyword evidence="3" id="KW-1185">Reference proteome</keyword>
<dbReference type="PANTHER" id="PTHR24103">
    <property type="entry name" value="E3 UBIQUITIN-PROTEIN LIGASE TRIM"/>
    <property type="match status" value="1"/>
</dbReference>
<dbReference type="Pfam" id="PF00622">
    <property type="entry name" value="SPRY"/>
    <property type="match status" value="1"/>
</dbReference>
<dbReference type="Proteomes" id="UP000594220">
    <property type="component" value="Unplaced"/>
</dbReference>
<reference evidence="2" key="1">
    <citation type="submission" date="2025-08" db="UniProtKB">
        <authorList>
            <consortium name="Ensembl"/>
        </authorList>
    </citation>
    <scope>IDENTIFICATION</scope>
</reference>
<dbReference type="InterPro" id="IPR043136">
    <property type="entry name" value="B30.2/SPRY_sf"/>
</dbReference>
<feature type="domain" description="B30.2/SPRY" evidence="1">
    <location>
        <begin position="1"/>
        <end position="169"/>
    </location>
</feature>
<dbReference type="SMART" id="SM00449">
    <property type="entry name" value="SPRY"/>
    <property type="match status" value="1"/>
</dbReference>
<proteinExistence type="predicted"/>
<evidence type="ECO:0000313" key="2">
    <source>
        <dbReference type="Ensembl" id="ENSCPRP00005013474.1"/>
    </source>
</evidence>
<dbReference type="PROSITE" id="PS50188">
    <property type="entry name" value="B302_SPRY"/>
    <property type="match status" value="1"/>
</dbReference>
<dbReference type="InterPro" id="IPR003879">
    <property type="entry name" value="Butyrophylin_SPRY"/>
</dbReference>
<evidence type="ECO:0000313" key="3">
    <source>
        <dbReference type="Proteomes" id="UP000594220"/>
    </source>
</evidence>